<dbReference type="PANTHER" id="PTHR13343">
    <property type="entry name" value="CREG1 PROTEIN"/>
    <property type="match status" value="1"/>
</dbReference>
<gene>
    <name evidence="1" type="ORF">H6P81_013264</name>
</gene>
<accession>A0AAV7EHD9</accession>
<proteinExistence type="predicted"/>
<evidence type="ECO:0000313" key="2">
    <source>
        <dbReference type="Proteomes" id="UP000825729"/>
    </source>
</evidence>
<dbReference type="Proteomes" id="UP000825729">
    <property type="component" value="Unassembled WGS sequence"/>
</dbReference>
<comment type="caution">
    <text evidence="1">The sequence shown here is derived from an EMBL/GenBank/DDBJ whole genome shotgun (WGS) entry which is preliminary data.</text>
</comment>
<dbReference type="EMBL" id="JAINDJ010000005">
    <property type="protein sequence ID" value="KAG9447136.1"/>
    <property type="molecule type" value="Genomic_DNA"/>
</dbReference>
<reference evidence="1 2" key="1">
    <citation type="submission" date="2021-07" db="EMBL/GenBank/DDBJ databases">
        <title>The Aristolochia fimbriata genome: insights into angiosperm evolution, floral development and chemical biosynthesis.</title>
        <authorList>
            <person name="Jiao Y."/>
        </authorList>
    </citation>
    <scope>NUCLEOTIDE SEQUENCE [LARGE SCALE GENOMIC DNA]</scope>
    <source>
        <strain evidence="1">IBCAS-2021</strain>
        <tissue evidence="1">Leaf</tissue>
    </source>
</reference>
<keyword evidence="2" id="KW-1185">Reference proteome</keyword>
<dbReference type="Gene3D" id="3.20.180.10">
    <property type="entry name" value="PNP-oxidase-like"/>
    <property type="match status" value="1"/>
</dbReference>
<dbReference type="AlphaFoldDB" id="A0AAV7EHD9"/>
<organism evidence="1 2">
    <name type="scientific">Aristolochia fimbriata</name>
    <name type="common">White veined hardy Dutchman's pipe vine</name>
    <dbReference type="NCBI Taxonomy" id="158543"/>
    <lineage>
        <taxon>Eukaryota</taxon>
        <taxon>Viridiplantae</taxon>
        <taxon>Streptophyta</taxon>
        <taxon>Embryophyta</taxon>
        <taxon>Tracheophyta</taxon>
        <taxon>Spermatophyta</taxon>
        <taxon>Magnoliopsida</taxon>
        <taxon>Magnoliidae</taxon>
        <taxon>Piperales</taxon>
        <taxon>Aristolochiaceae</taxon>
        <taxon>Aristolochia</taxon>
    </lineage>
</organism>
<dbReference type="PANTHER" id="PTHR13343:SF18">
    <property type="entry name" value="PENTATRICOPEPTIDE REPEAT (PPR) SUPERFAMILY PROTEIN"/>
    <property type="match status" value="1"/>
</dbReference>
<sequence>MAIFLGPLQYHFCQMEDISCSMSSRTVTGGISPLFDNRRDSDYCNTSSRCRNPFLGATRSPCLQVGQDSSTSKVRVAADYPDFVPNLSSYIGPQGYHPLEEVEEYQRSREKLLTDAELARTTLEAHSSALLVFPGMVHSEPHRNHSWSEFHYVIDDYGDLFFEIFDDENILQDREASSPVNVLIGMDFPICGENDRVTSNNIYSFDVNGGDGIAFENYNEEVRDTEVAGTLMNWGMPDTLRKIHPVYFAKRLTKAVHTKHLRKMDYPSNGLSIVGYLRPAFIDEESHLWRFLPGEDDNGYMSDWKDESSKAAEVADTTYDLMGYGRSIRSTLYKLEIFRIELSSVYGDRCLVNLQDFQEAEPDVLAHSASTIIEHFSEDSMKSRMALQALCRKKKGLNVEGANLIGVDSLGMDVRAFSGMEVRTLRFSFNSRATSENAAEKKIRRMLFPRYYRKSLKTCGRQRDSDPH</sequence>
<dbReference type="InterPro" id="IPR037119">
    <property type="entry name" value="Haem_oxidase_HugZ-like_sf"/>
</dbReference>
<protein>
    <submittedName>
        <fullName evidence="1">Uncharacterized protein</fullName>
    </submittedName>
</protein>
<name>A0AAV7EHD9_ARIFI</name>
<dbReference type="SUPFAM" id="SSF50475">
    <property type="entry name" value="FMN-binding split barrel"/>
    <property type="match status" value="1"/>
</dbReference>
<evidence type="ECO:0000313" key="1">
    <source>
        <dbReference type="EMBL" id="KAG9447136.1"/>
    </source>
</evidence>